<dbReference type="PANTHER" id="PTHR45527">
    <property type="entry name" value="NONRIBOSOMAL PEPTIDE SYNTHETASE"/>
    <property type="match status" value="1"/>
</dbReference>
<comment type="cofactor">
    <cofactor evidence="1">
        <name>pantetheine 4'-phosphate</name>
        <dbReference type="ChEBI" id="CHEBI:47942"/>
    </cofactor>
</comment>
<dbReference type="Gene3D" id="3.30.559.10">
    <property type="entry name" value="Chloramphenicol acetyltransferase-like domain"/>
    <property type="match status" value="4"/>
</dbReference>
<dbReference type="InterPro" id="IPR025110">
    <property type="entry name" value="AMP-bd_C"/>
</dbReference>
<dbReference type="GO" id="GO:0043041">
    <property type="term" value="P:amino acid activation for nonribosomal peptide biosynthetic process"/>
    <property type="evidence" value="ECO:0007669"/>
    <property type="project" value="TreeGrafter"/>
</dbReference>
<dbReference type="PROSITE" id="PS50075">
    <property type="entry name" value="CARRIER"/>
    <property type="match status" value="3"/>
</dbReference>
<dbReference type="PROSITE" id="PS00455">
    <property type="entry name" value="AMP_BINDING"/>
    <property type="match status" value="3"/>
</dbReference>
<dbReference type="SUPFAM" id="SSF52777">
    <property type="entry name" value="CoA-dependent acyltransferases"/>
    <property type="match status" value="9"/>
</dbReference>
<evidence type="ECO:0000256" key="2">
    <source>
        <dbReference type="ARBA" id="ARBA00006432"/>
    </source>
</evidence>
<dbReference type="InterPro" id="IPR023213">
    <property type="entry name" value="CAT-like_dom_sf"/>
</dbReference>
<organism evidence="11 12">
    <name type="scientific">Paenibacillus sambharensis</name>
    <dbReference type="NCBI Taxonomy" id="1803190"/>
    <lineage>
        <taxon>Bacteria</taxon>
        <taxon>Bacillati</taxon>
        <taxon>Bacillota</taxon>
        <taxon>Bacilli</taxon>
        <taxon>Bacillales</taxon>
        <taxon>Paenibacillaceae</taxon>
        <taxon>Paenibacillus</taxon>
    </lineage>
</organism>
<dbReference type="Gene3D" id="3.40.50.12780">
    <property type="entry name" value="N-terminal domain of ligase-like"/>
    <property type="match status" value="1"/>
</dbReference>
<evidence type="ECO:0000313" key="11">
    <source>
        <dbReference type="EMBL" id="PZD92996.1"/>
    </source>
</evidence>
<dbReference type="EMBL" id="QKRB01000061">
    <property type="protein sequence ID" value="PZD92996.1"/>
    <property type="molecule type" value="Genomic_DNA"/>
</dbReference>
<evidence type="ECO:0000256" key="6">
    <source>
        <dbReference type="ARBA" id="ARBA00022737"/>
    </source>
</evidence>
<dbReference type="Gene3D" id="1.10.1200.10">
    <property type="entry name" value="ACP-like"/>
    <property type="match status" value="3"/>
</dbReference>
<dbReference type="GO" id="GO:0008610">
    <property type="term" value="P:lipid biosynthetic process"/>
    <property type="evidence" value="ECO:0007669"/>
    <property type="project" value="UniProtKB-ARBA"/>
</dbReference>
<dbReference type="InterPro" id="IPR042099">
    <property type="entry name" value="ANL_N_sf"/>
</dbReference>
<gene>
    <name evidence="11" type="ORF">DNH61_25410</name>
</gene>
<dbReference type="FunFam" id="1.10.1200.10:FF:000005">
    <property type="entry name" value="Nonribosomal peptide synthetase 1"/>
    <property type="match status" value="3"/>
</dbReference>
<dbReference type="InterPro" id="IPR010060">
    <property type="entry name" value="NRPS_synth"/>
</dbReference>
<feature type="domain" description="Carrier" evidence="10">
    <location>
        <begin position="1873"/>
        <end position="1947"/>
    </location>
</feature>
<evidence type="ECO:0000256" key="8">
    <source>
        <dbReference type="ARBA" id="ARBA00023268"/>
    </source>
</evidence>
<name>A0A2W1L0W4_9BACL</name>
<evidence type="ECO:0000256" key="5">
    <source>
        <dbReference type="ARBA" id="ARBA00022598"/>
    </source>
</evidence>
<dbReference type="InterPro" id="IPR001242">
    <property type="entry name" value="Condensation_dom"/>
</dbReference>
<dbReference type="Gene3D" id="3.40.50.980">
    <property type="match status" value="4"/>
</dbReference>
<dbReference type="FunFam" id="3.40.50.980:FF:000001">
    <property type="entry name" value="Non-ribosomal peptide synthetase"/>
    <property type="match status" value="3"/>
</dbReference>
<sequence length="3980" mass="441406">MNETQIPSRTAVTRDRIRKELAYWQERLEDGPLFSSIPGDQPRSREAGQAMEGMAERIPPEVAARIIAAAKHSEAGMYMILLSGVTWLLAYYGGTEDVMVAMPGFHRRSDASAGMEAACLPLRIMVEGQLTYREWLMKNRSLVMEADEHKSIPFAELLTLLGHAGADSLPEWTTAVYMDGVHQPEHLAAIHSDLIFGFYYGDGGISLRLSYNTELYSEAYVAQLAGHLFRFYEAALADPGAAIGQIEVIGEEERQRLLHGSSHLTASYPEELTLHGRFEWVAAKHPDHLAVTCEGRALTYRELNERANRLAWTLRAGGLAPEALVAVMMDRSEDMLIAMLGILKAGGAYVPVDPDYPADRIAYTLDDSGAAYLVTSGSGSAGAAGFDFTGTVIDLSDTDRLDARCSNPPSVNAPDHLCYIIYTSGTTGRPKGVMIEHRNVIRLLFNDSFAFDFGSDDVWTLFHSICFDFSVWEMYGALLYGGRVVVVPKETARDPRQFTELLRQEQVTVLNQTPTAFYYVVEELRRSGAEAAHGLALRYVIFGGEALKPAMLAPFRQLCPDTKLVNMYGITETTVHVTYKELTSRDIDVNASNIGKPIPTLAAYIMDGSGRLVPAGVVGELYVGGAGVGRGYLNRQELTAERFIDHPHKPGERLYRTGDLAKIRLDGDMEYYGRIDHQVKIRGHRIELGEVESVFMRHPSVKEAIAIAADDAGGQTHICVYYASDEPLASSDMRQYAFGYLPDYMVPSSVIQLENIPLTGNGKVDRRRLPDPFSRAGEEASYTAPATSMEARLCGLYQELFGLERVGAEDSFFGLGGDSIRALRLIGSISDTTGVQLQIKDLYMHPVIRDLAAHLEAAGGEGTGPHLQEAAEELAHLKQEICGDDALSALLPAGWEDLFPMSDIQAGMIYDNLKNPEEAHYHDQMPFPLEDESYDGTMLKAALAGMARKHGILRTVFDLQSFREPVQIVLSAYEPEMETVDLTGLQPADQQKRIDAYMETDRQRGFELGQPLWRTCIFQLDRSRYILLFICHHAILDGWSVAAFVTELTNAYYALKTGGGPAASFQPLQSSYKTFVTEQRAIRRDADMKAYWSRELDEYKRLELPVRNTEEPGQTAFYEHPLSGEISRELAKLANRHQTSLKHVCFALYTAVMSLMSRDNDLLTGMVEHNRPAAEDADRLLGCFLNTVPVRQRIEAGDTWRDLLVRTDAKLKELKHYGRLPLAEVMKTAGAASGDGQPLFDTFFNYIDFHVYNDLDPRAGAQSGNGIQVEGFVRNDILLDFTVVHHEGEIKLSFMYSTRVFTQRDVMNLADSYVRGAELAVREEAAPFRKEMLLAEEELEWLREAAAGPQPETISARTVTAMVEEQARLQPMQTAAVSGGQKLTYSELSDAADKAARALTARGIGRGDRVALVFEPGVRMAAAMLAVLKSGAAYVPVDPANPAERTAFVLEDSRSKAVLTADGTLAGVQPAGCEVLDFGKLCAEGGELESSGMENPEAPQLDEPAYIIYTSGTTGTPKGVVIKHRGLANYVSWFIRSVRLGSEDSTALLSSYSFDLGYTAVFPALCAGSGLHLPVKDVYSDPGQLLAYLEEQRITMVKMTPSLFGTLVQSYKLAHSRLDALRLVVLGGEALHPGDVERFRQQFPNTAFMNHYGPSETTIGCAAGMIPSDQEQWAAFKRQPVLGRAIDHTRIYVLDNQLQPLRPGVTGELYVAGEGLAEGYLGMPELTAERFVTAEVLGRLQRLYRTGDLGCCTGEGMIAFQGRADGQAKIRGYRVEPGGIEAKLLAHEAVAEAAVVPYPDREGRTSLAAYLTAHGKLSVSQLRSWLAETLPDYMIPSSFTQLERMPLTANGKLDRKGLPAPGSGAAAEGGYTPPGSALEKTLAQIWEQVLGVVSPGIHDHFFELGGDSIKAIQVSSRLHAQGLRIELKNVMKHPTIAGMSKHITAANRVISQGPVEGEVTFTPIIHRFMEQPAEVRHHYNQSVMLHFREGIAADTVRRIFDKLTRHHDALRLVLSRAQTGGEDRLRLYNKGPEHTSCKLIVRNFRHVADPAELVAKEADMLQGSISLEEGPLVQLGLFQTTEGDHLLIAIHHLAVDGVSWRILFEDILTLHGQAASGEPLELPGKTDSFQYWAEELAAYSRSSDFHKQAAYWRAIAERQYGTLPTDLEPADNSVHRARSYSVRLTEELTVKLLRRAHHAYGTDTNDLLLAALGLACRDWCGMDRLLVELEGHGREDIRRDVNISRTVGWFTAVYPVALELQGLDDRDAAHSGLSAYVKRVKEQLRQIPDKGLGYGLLKYMAQRDEGAASVPALPEPEISFNYLGQFDQEVETGVFGVSPLPMGSPVHPHAIRRSKLDLTGIITGGSLEMTVHYNGDAYREATIRQFAEGYRKRLEQLIEHCASKESPERTPSDYGSRTLSIAELERIERRYPDMEQVYPLSPMQSGLLFHSLMNAGSEAYFEQFAFVLKGKLDFAKFELSFNELLRRHDIFRTAFVYEGVAVPQQVVRRHRDVSIELRDLRQMSKSQQQEQVELAKRLDREQGFDLAEGVLMRMTLLQIEDDAYQVLWSHHHIVMDGWCMETVTGDLLEAYRALVEGTELRLEPAKPYADYIRWLEGVDKEDGLAYWRNALQGYSRQASLPRTRKGEGCYIKREYTLEFGKVLTRQLERLARQQRVTMYTVLQTLWGLILQRYNGTDDVVFGSVVSGRPPEISGIETMVGLFINTVPVRIQSEDEQRFSGLLEKVQEASIASRAHEFMPLAEIQSASALKQDLVDMIMVYENYPVGQQMEQAGGEDGLALSITDVEIFEQTNYDLDLTVIPEETLQIKFTYNAAVYDPRLIEQAASYLLELAGQVTADPEVRIGEIQVPGESGQAGLLQLSRGRRADYPLDVPAYRLIEAQAALHPEQTAVIFGDEKVSYGSVNESANRMAHYLRKAGAQKEELVAVLLERSPQMLEAYLAIWKAGGAYVPVDPDYPVERQLTILRESGARYVMTKAAYADKLQLAVGLTGVNMLCMDKLGAQIGAESPDNLELEVSGEDLAYVIYTSGSTGTPKGTMIEHAGMLNHMLAEIDELGISGGTVLAQNASHCFDVSVWQFFAALLVGGTTAIYPNTLIMEPEQLVSRLQEDKVSILEVVPSYLAVLMDVMEAGGHRLEDLRYLMITGETVKPAMVGRWFELCPDIPMINAYGPAEASDDVSQYVMTSLPDTANIPVGRPIPNMNLYVVDERMRLCPVAAVGEICVSGIGVGRGYLNDKQRTEAVFMDDPFTEDPGVRLYRTGDLGRWLPDGTIEFYGRRDYQVKIRGFRIELGEIEARLTGYTGVREAVVTDFTDKQGNQALCAYIEIDPQMLEARPETLTAEAIRSSLAQQLPDYMIPAVILFLDRMPLSPNGKVDRKALPSPDSGLQADSGGYEAPRSGTEEALAAVWADVLGLERVGTRDHFFSIGGDSIKAIQVVSRLYSHGLKLEMRDLFQYPQIAQLSLYVKAAQTAASQGPVQGEVRLTPIQESFFEAGHAEPSHYNQSVMLYRDGGFDEQAVKQAWLAIVKHHDALRMIFRHGNDGITAYNRGIDEDEQSLLQLTVHELRGSGLTKEQEAEAVHELAGSIQRSMDIWTGPLVRVGLFRTDSGDHLLAAIHHLVVDGVSWRILLEDFELAMRQLEQQTAIRLPDKTVSYQRWSELLEAYGTDKAMKAEAGYWQAQDQTAVPPLPRDSRLNGPRLLQDSAVLQNTLPAWLTRDLLTSVHHAYNTEINDLLLTALAAALTRWTGCSLHRIAMEGHGREELLPEMNVNRTVGWFTSVFPVLLEAEGEERPEAPGIRIRRMKEALRRIPNKGAGYGRYRQLYRPLSGDEGAAAEPQAPEIVFNYLGQFDNDLATGMFEPSAYSGGYESSGGNTSEYALDIAAVIENGQLAVAVTYNRHEFREGTIRGFMDAYLHQLEVLIRHCMQQTGTEQTPTDVGYEALSLEEFDELSAELADLLDD</sequence>
<evidence type="ECO:0000256" key="9">
    <source>
        <dbReference type="SAM" id="MobiDB-lite"/>
    </source>
</evidence>
<dbReference type="SMART" id="SM01294">
    <property type="entry name" value="PKS_PP_betabranch"/>
    <property type="match status" value="1"/>
</dbReference>
<accession>A0A2W1L0W4</accession>
<dbReference type="CDD" id="cd19543">
    <property type="entry name" value="DCL_NRPS"/>
    <property type="match status" value="1"/>
</dbReference>
<dbReference type="CDD" id="cd17643">
    <property type="entry name" value="A_NRPS_Cytc1-like"/>
    <property type="match status" value="1"/>
</dbReference>
<evidence type="ECO:0000256" key="4">
    <source>
        <dbReference type="ARBA" id="ARBA00022553"/>
    </source>
</evidence>
<dbReference type="Proteomes" id="UP000249522">
    <property type="component" value="Unassembled WGS sequence"/>
</dbReference>
<dbReference type="InterPro" id="IPR020806">
    <property type="entry name" value="PKS_PP-bd"/>
</dbReference>
<keyword evidence="8" id="KW-0511">Multifunctional enzyme</keyword>
<keyword evidence="12" id="KW-1185">Reference proteome</keyword>
<evidence type="ECO:0000256" key="1">
    <source>
        <dbReference type="ARBA" id="ARBA00001957"/>
    </source>
</evidence>
<keyword evidence="5" id="KW-0436">Ligase</keyword>
<dbReference type="NCBIfam" id="TIGR01733">
    <property type="entry name" value="AA-adenyl-dom"/>
    <property type="match status" value="3"/>
</dbReference>
<protein>
    <recommendedName>
        <fullName evidence="10">Carrier domain-containing protein</fullName>
    </recommendedName>
</protein>
<keyword evidence="4" id="KW-0597">Phosphoprotein</keyword>
<dbReference type="GO" id="GO:0031177">
    <property type="term" value="F:phosphopantetheine binding"/>
    <property type="evidence" value="ECO:0007669"/>
    <property type="project" value="InterPro"/>
</dbReference>
<dbReference type="Pfam" id="PF00668">
    <property type="entry name" value="Condensation"/>
    <property type="match status" value="5"/>
</dbReference>
<dbReference type="PROSITE" id="PS00012">
    <property type="entry name" value="PHOSPHOPANTETHEINE"/>
    <property type="match status" value="3"/>
</dbReference>
<feature type="domain" description="Carrier" evidence="10">
    <location>
        <begin position="784"/>
        <end position="859"/>
    </location>
</feature>
<dbReference type="PANTHER" id="PTHR45527:SF1">
    <property type="entry name" value="FATTY ACID SYNTHASE"/>
    <property type="match status" value="1"/>
</dbReference>
<dbReference type="FunFam" id="2.30.38.10:FF:000001">
    <property type="entry name" value="Non-ribosomal peptide synthetase PvdI"/>
    <property type="match status" value="1"/>
</dbReference>
<comment type="caution">
    <text evidence="11">The sequence shown here is derived from an EMBL/GenBank/DDBJ whole genome shotgun (WGS) entry which is preliminary data.</text>
</comment>
<dbReference type="GO" id="GO:0016874">
    <property type="term" value="F:ligase activity"/>
    <property type="evidence" value="ECO:0007669"/>
    <property type="project" value="UniProtKB-KW"/>
</dbReference>
<dbReference type="InterPro" id="IPR009081">
    <property type="entry name" value="PP-bd_ACP"/>
</dbReference>
<dbReference type="OrthoDB" id="9765680at2"/>
<keyword evidence="3" id="KW-0596">Phosphopantetheine</keyword>
<dbReference type="InterPro" id="IPR010071">
    <property type="entry name" value="AA_adenyl_dom"/>
</dbReference>
<dbReference type="Pfam" id="PF00550">
    <property type="entry name" value="PP-binding"/>
    <property type="match status" value="3"/>
</dbReference>
<evidence type="ECO:0000256" key="7">
    <source>
        <dbReference type="ARBA" id="ARBA00023194"/>
    </source>
</evidence>
<reference evidence="11 12" key="1">
    <citation type="submission" date="2018-06" db="EMBL/GenBank/DDBJ databases">
        <title>Paenibacillus imtechensis sp. nov.</title>
        <authorList>
            <person name="Pinnaka A.K."/>
            <person name="Singh H."/>
            <person name="Kaur M."/>
        </authorList>
    </citation>
    <scope>NUCLEOTIDE SEQUENCE [LARGE SCALE GENOMIC DNA]</scope>
    <source>
        <strain evidence="11 12">SMB1</strain>
    </source>
</reference>
<dbReference type="Pfam" id="PF13193">
    <property type="entry name" value="AMP-binding_C"/>
    <property type="match status" value="3"/>
</dbReference>
<dbReference type="SUPFAM" id="SSF47336">
    <property type="entry name" value="ACP-like"/>
    <property type="match status" value="3"/>
</dbReference>
<dbReference type="SUPFAM" id="SSF56801">
    <property type="entry name" value="Acetyl-CoA synthetase-like"/>
    <property type="match status" value="3"/>
</dbReference>
<dbReference type="RefSeq" id="WP_111149769.1">
    <property type="nucleotide sequence ID" value="NZ_QKRB01000061.1"/>
</dbReference>
<dbReference type="CDD" id="cd19534">
    <property type="entry name" value="E_NRPS"/>
    <property type="match status" value="2"/>
</dbReference>
<comment type="similarity">
    <text evidence="2">Belongs to the ATP-dependent AMP-binding enzyme family.</text>
</comment>
<dbReference type="FunFam" id="3.40.50.980:FF:000002">
    <property type="entry name" value="Enterobactin synthetase component F"/>
    <property type="match status" value="1"/>
</dbReference>
<dbReference type="InterPro" id="IPR020845">
    <property type="entry name" value="AMP-binding_CS"/>
</dbReference>
<dbReference type="Gene3D" id="2.30.38.10">
    <property type="entry name" value="Luciferase, Domain 3"/>
    <property type="match status" value="2"/>
</dbReference>
<dbReference type="InterPro" id="IPR036736">
    <property type="entry name" value="ACP-like_sf"/>
</dbReference>
<dbReference type="CDD" id="cd05930">
    <property type="entry name" value="A_NRPS"/>
    <property type="match status" value="2"/>
</dbReference>
<dbReference type="NCBIfam" id="TIGR01720">
    <property type="entry name" value="NRPS-para261"/>
    <property type="match status" value="2"/>
</dbReference>
<dbReference type="Gene3D" id="3.30.300.30">
    <property type="match status" value="3"/>
</dbReference>
<dbReference type="SMART" id="SM00823">
    <property type="entry name" value="PKS_PP"/>
    <property type="match status" value="3"/>
</dbReference>
<proteinExistence type="inferred from homology"/>
<dbReference type="InterPro" id="IPR045851">
    <property type="entry name" value="AMP-bd_C_sf"/>
</dbReference>
<dbReference type="InterPro" id="IPR006162">
    <property type="entry name" value="Ppantetheine_attach_site"/>
</dbReference>
<evidence type="ECO:0000256" key="3">
    <source>
        <dbReference type="ARBA" id="ARBA00022450"/>
    </source>
</evidence>
<dbReference type="GO" id="GO:0005737">
    <property type="term" value="C:cytoplasm"/>
    <property type="evidence" value="ECO:0007669"/>
    <property type="project" value="TreeGrafter"/>
</dbReference>
<evidence type="ECO:0000259" key="10">
    <source>
        <dbReference type="PROSITE" id="PS50075"/>
    </source>
</evidence>
<dbReference type="FunFam" id="3.40.50.12780:FF:000012">
    <property type="entry name" value="Non-ribosomal peptide synthetase"/>
    <property type="match status" value="2"/>
</dbReference>
<dbReference type="InterPro" id="IPR000873">
    <property type="entry name" value="AMP-dep_synth/lig_dom"/>
</dbReference>
<dbReference type="Gene3D" id="3.30.559.30">
    <property type="entry name" value="Nonribosomal peptide synthetase, condensation domain"/>
    <property type="match status" value="5"/>
</dbReference>
<feature type="region of interest" description="Disordered" evidence="9">
    <location>
        <begin position="3393"/>
        <end position="3416"/>
    </location>
</feature>
<dbReference type="NCBIfam" id="NF003417">
    <property type="entry name" value="PRK04813.1"/>
    <property type="match status" value="3"/>
</dbReference>
<dbReference type="GO" id="GO:0044550">
    <property type="term" value="P:secondary metabolite biosynthetic process"/>
    <property type="evidence" value="ECO:0007669"/>
    <property type="project" value="UniProtKB-ARBA"/>
</dbReference>
<dbReference type="FunFam" id="3.30.300.30:FF:000010">
    <property type="entry name" value="Enterobactin synthetase component F"/>
    <property type="match status" value="1"/>
</dbReference>
<dbReference type="GO" id="GO:0017000">
    <property type="term" value="P:antibiotic biosynthetic process"/>
    <property type="evidence" value="ECO:0007669"/>
    <property type="project" value="UniProtKB-KW"/>
</dbReference>
<evidence type="ECO:0000313" key="12">
    <source>
        <dbReference type="Proteomes" id="UP000249522"/>
    </source>
</evidence>
<keyword evidence="7" id="KW-0045">Antibiotic biosynthesis</keyword>
<dbReference type="Pfam" id="PF00501">
    <property type="entry name" value="AMP-binding"/>
    <property type="match status" value="3"/>
</dbReference>
<feature type="domain" description="Carrier" evidence="10">
    <location>
        <begin position="3415"/>
        <end position="3489"/>
    </location>
</feature>
<keyword evidence="6" id="KW-0677">Repeat</keyword>